<dbReference type="AlphaFoldDB" id="A0A926NNY0"/>
<evidence type="ECO:0000256" key="1">
    <source>
        <dbReference type="ARBA" id="ARBA00023015"/>
    </source>
</evidence>
<keyword evidence="2 5" id="KW-0238">DNA-binding</keyword>
<gene>
    <name evidence="5" type="ORF">IDJ76_04610</name>
</gene>
<dbReference type="Gene3D" id="1.10.10.10">
    <property type="entry name" value="Winged helix-like DNA-binding domain superfamily/Winged helix DNA-binding domain"/>
    <property type="match status" value="1"/>
</dbReference>
<dbReference type="SUPFAM" id="SSF46785">
    <property type="entry name" value="Winged helix' DNA-binding domain"/>
    <property type="match status" value="1"/>
</dbReference>
<sequence length="163" mass="18813">MNFGEDLALQIMLTNKSYHQYLFRALKDIEVYHHYQVLLVINKAGGRIEQKNICETLQIEKSNMVAVIAVLQKKGYVTKDVNFKDRRGKLISLTDKARDLIILLNKLFNSFEEHLADEVTWQEMYSCLRVLNKISTMLNNVSITDAAVVNIETHEVLRQNLSA</sequence>
<keyword evidence="1" id="KW-0805">Transcription regulation</keyword>
<dbReference type="PANTHER" id="PTHR42756">
    <property type="entry name" value="TRANSCRIPTIONAL REGULATOR, MARR"/>
    <property type="match status" value="1"/>
</dbReference>
<dbReference type="PRINTS" id="PR00598">
    <property type="entry name" value="HTHMARR"/>
</dbReference>
<dbReference type="PANTHER" id="PTHR42756:SF1">
    <property type="entry name" value="TRANSCRIPTIONAL REPRESSOR OF EMRAB OPERON"/>
    <property type="match status" value="1"/>
</dbReference>
<dbReference type="InterPro" id="IPR000835">
    <property type="entry name" value="HTH_MarR-typ"/>
</dbReference>
<dbReference type="PROSITE" id="PS50995">
    <property type="entry name" value="HTH_MARR_2"/>
    <property type="match status" value="1"/>
</dbReference>
<dbReference type="Pfam" id="PF13463">
    <property type="entry name" value="HTH_27"/>
    <property type="match status" value="1"/>
</dbReference>
<dbReference type="InterPro" id="IPR036388">
    <property type="entry name" value="WH-like_DNA-bd_sf"/>
</dbReference>
<accession>A0A926NNY0</accession>
<comment type="caution">
    <text evidence="5">The sequence shown here is derived from an EMBL/GenBank/DDBJ whole genome shotgun (WGS) entry which is preliminary data.</text>
</comment>
<evidence type="ECO:0000256" key="3">
    <source>
        <dbReference type="ARBA" id="ARBA00023163"/>
    </source>
</evidence>
<name>A0A926NNY0_9SPHI</name>
<dbReference type="GO" id="GO:0003677">
    <property type="term" value="F:DNA binding"/>
    <property type="evidence" value="ECO:0007669"/>
    <property type="project" value="UniProtKB-KW"/>
</dbReference>
<organism evidence="5 6">
    <name type="scientific">Mucilaginibacter glaciei</name>
    <dbReference type="NCBI Taxonomy" id="2772109"/>
    <lineage>
        <taxon>Bacteria</taxon>
        <taxon>Pseudomonadati</taxon>
        <taxon>Bacteroidota</taxon>
        <taxon>Sphingobacteriia</taxon>
        <taxon>Sphingobacteriales</taxon>
        <taxon>Sphingobacteriaceae</taxon>
        <taxon>Mucilaginibacter</taxon>
    </lineage>
</organism>
<feature type="domain" description="HTH marR-type" evidence="4">
    <location>
        <begin position="1"/>
        <end position="136"/>
    </location>
</feature>
<keyword evidence="6" id="KW-1185">Reference proteome</keyword>
<protein>
    <submittedName>
        <fullName evidence="5">Winged helix DNA-binding protein</fullName>
    </submittedName>
</protein>
<dbReference type="Proteomes" id="UP000619078">
    <property type="component" value="Unassembled WGS sequence"/>
</dbReference>
<reference evidence="5" key="1">
    <citation type="submission" date="2020-09" db="EMBL/GenBank/DDBJ databases">
        <title>Novel species of Mucilaginibacter isolated from a glacier on the Tibetan Plateau.</title>
        <authorList>
            <person name="Liu Q."/>
            <person name="Xin Y.-H."/>
        </authorList>
    </citation>
    <scope>NUCLEOTIDE SEQUENCE</scope>
    <source>
        <strain evidence="5">ZB1P21</strain>
    </source>
</reference>
<keyword evidence="3" id="KW-0804">Transcription</keyword>
<evidence type="ECO:0000313" key="5">
    <source>
        <dbReference type="EMBL" id="MBD1392372.1"/>
    </source>
</evidence>
<evidence type="ECO:0000313" key="6">
    <source>
        <dbReference type="Proteomes" id="UP000619078"/>
    </source>
</evidence>
<dbReference type="SMART" id="SM00347">
    <property type="entry name" value="HTH_MARR"/>
    <property type="match status" value="1"/>
</dbReference>
<proteinExistence type="predicted"/>
<dbReference type="EMBL" id="JACWMX010000002">
    <property type="protein sequence ID" value="MBD1392372.1"/>
    <property type="molecule type" value="Genomic_DNA"/>
</dbReference>
<evidence type="ECO:0000259" key="4">
    <source>
        <dbReference type="PROSITE" id="PS50995"/>
    </source>
</evidence>
<dbReference type="RefSeq" id="WP_191161251.1">
    <property type="nucleotide sequence ID" value="NZ_JACWMX010000002.1"/>
</dbReference>
<dbReference type="GO" id="GO:0003700">
    <property type="term" value="F:DNA-binding transcription factor activity"/>
    <property type="evidence" value="ECO:0007669"/>
    <property type="project" value="InterPro"/>
</dbReference>
<dbReference type="InterPro" id="IPR036390">
    <property type="entry name" value="WH_DNA-bd_sf"/>
</dbReference>
<evidence type="ECO:0000256" key="2">
    <source>
        <dbReference type="ARBA" id="ARBA00023125"/>
    </source>
</evidence>